<dbReference type="EMBL" id="MKKU01000231">
    <property type="protein sequence ID" value="RNF18453.1"/>
    <property type="molecule type" value="Genomic_DNA"/>
</dbReference>
<proteinExistence type="predicted"/>
<sequence>MTEVAKLPLSCERLEVLDESTIAACGQQVVYFRPLPGSAQAAASASSVEVSLTESVHCCAPWHPPGAALQQCGVFYAEAGHVHFCRSGGSGGQPAQESRKVLQPPPPASDGIAEMRVFFGTTLVVRTADAIACYALDPALGAEVTQAPLLGRVVLQHPAPAGDATEVVLMDGSPAGEVDHSIAVVMYCNTTRRLSALLLAVGPACVTVLGQTRDGGLAMPLDVNAPLSSWSFDWARREVLFVFAATATGPATLLTRTLSLATMEWAASSTDLTPLPFVPADVAHTHTGDTWALKNSGEGAVKLFKLSPGCVTREVALQHSTGRGTVVLTTLGSRLYVLLGASLLELREEDGNNGTTPTATLCDWLVQQIAREPHDGMRGQTSGREGAGNSVRNEMDVVLDFVNDPASSLPAMIVRDCRYVSCAPDAAEEYRHAILDALQAASGQRGSNSALLRYITVAQSLHPSTILRVLSVPDPSVRLSLAVLLATKPPLMAGGVRLLEWGSPVRVFCQSVGPTQAKLFTAALCESALTALAAGALGAVELLCAVADFVMVATLGSDRRAAVSREEAAAEVSIAEAVGVLSSYAQWALAAAPALGTITAHVGPVRNGTKEAAVRDRVAHGIVLSRSVQIEPMSLLRRQQAS</sequence>
<accession>A0A3R7LPR1</accession>
<comment type="caution">
    <text evidence="1">The sequence shown here is derived from an EMBL/GenBank/DDBJ whole genome shotgun (WGS) entry which is preliminary data.</text>
</comment>
<evidence type="ECO:0000313" key="1">
    <source>
        <dbReference type="EMBL" id="RNF18453.1"/>
    </source>
</evidence>
<dbReference type="AlphaFoldDB" id="A0A3R7LPR1"/>
<reference evidence="1 2" key="1">
    <citation type="journal article" date="2018" name="BMC Genomics">
        <title>Genomic comparison of Trypanosoma conorhini and Trypanosoma rangeli to Trypanosoma cruzi strains of high and low virulence.</title>
        <authorList>
            <person name="Bradwell K.R."/>
            <person name="Koparde V.N."/>
            <person name="Matveyev A.V."/>
            <person name="Serrano M.G."/>
            <person name="Alves J.M."/>
            <person name="Parikh H."/>
            <person name="Huang B."/>
            <person name="Lee V."/>
            <person name="Espinosa-Alvarez O."/>
            <person name="Ortiz P.A."/>
            <person name="Costa-Martins A.G."/>
            <person name="Teixeira M.M."/>
            <person name="Buck G.A."/>
        </authorList>
    </citation>
    <scope>NUCLEOTIDE SEQUENCE [LARGE SCALE GENOMIC DNA]</scope>
    <source>
        <strain evidence="1 2">025E</strain>
    </source>
</reference>
<keyword evidence="2" id="KW-1185">Reference proteome</keyword>
<evidence type="ECO:0000313" key="2">
    <source>
        <dbReference type="Proteomes" id="UP000284403"/>
    </source>
</evidence>
<gene>
    <name evidence="1" type="ORF">Tco025E_04473</name>
</gene>
<dbReference type="Proteomes" id="UP000284403">
    <property type="component" value="Unassembled WGS sequence"/>
</dbReference>
<organism evidence="1 2">
    <name type="scientific">Trypanosoma conorhini</name>
    <dbReference type="NCBI Taxonomy" id="83891"/>
    <lineage>
        <taxon>Eukaryota</taxon>
        <taxon>Discoba</taxon>
        <taxon>Euglenozoa</taxon>
        <taxon>Kinetoplastea</taxon>
        <taxon>Metakinetoplastina</taxon>
        <taxon>Trypanosomatida</taxon>
        <taxon>Trypanosomatidae</taxon>
        <taxon>Trypanosoma</taxon>
    </lineage>
</organism>
<dbReference type="RefSeq" id="XP_029228501.1">
    <property type="nucleotide sequence ID" value="XM_029371383.1"/>
</dbReference>
<protein>
    <submittedName>
        <fullName evidence="1">Uncharacterized protein</fullName>
    </submittedName>
</protein>
<dbReference type="GeneID" id="40318084"/>
<dbReference type="OrthoDB" id="272371at2759"/>
<name>A0A3R7LPR1_9TRYP</name>